<name>A0A392SZF9_9FABA</name>
<dbReference type="EMBL" id="LXQA010474155">
    <property type="protein sequence ID" value="MCI54099.1"/>
    <property type="molecule type" value="Genomic_DNA"/>
</dbReference>
<protein>
    <submittedName>
        <fullName evidence="1">Uncharacterized protein</fullName>
    </submittedName>
</protein>
<dbReference type="Proteomes" id="UP000265520">
    <property type="component" value="Unassembled WGS sequence"/>
</dbReference>
<evidence type="ECO:0000313" key="2">
    <source>
        <dbReference type="Proteomes" id="UP000265520"/>
    </source>
</evidence>
<proteinExistence type="predicted"/>
<accession>A0A392SZF9</accession>
<comment type="caution">
    <text evidence="1">The sequence shown here is derived from an EMBL/GenBank/DDBJ whole genome shotgun (WGS) entry which is preliminary data.</text>
</comment>
<dbReference type="AlphaFoldDB" id="A0A392SZF9"/>
<keyword evidence="2" id="KW-1185">Reference proteome</keyword>
<sequence length="38" mass="4379">MTAAARWDIWRIAPTARQLTRKMCMEEKGSQKQKNATA</sequence>
<organism evidence="1 2">
    <name type="scientific">Trifolium medium</name>
    <dbReference type="NCBI Taxonomy" id="97028"/>
    <lineage>
        <taxon>Eukaryota</taxon>
        <taxon>Viridiplantae</taxon>
        <taxon>Streptophyta</taxon>
        <taxon>Embryophyta</taxon>
        <taxon>Tracheophyta</taxon>
        <taxon>Spermatophyta</taxon>
        <taxon>Magnoliopsida</taxon>
        <taxon>eudicotyledons</taxon>
        <taxon>Gunneridae</taxon>
        <taxon>Pentapetalae</taxon>
        <taxon>rosids</taxon>
        <taxon>fabids</taxon>
        <taxon>Fabales</taxon>
        <taxon>Fabaceae</taxon>
        <taxon>Papilionoideae</taxon>
        <taxon>50 kb inversion clade</taxon>
        <taxon>NPAAA clade</taxon>
        <taxon>Hologalegina</taxon>
        <taxon>IRL clade</taxon>
        <taxon>Trifolieae</taxon>
        <taxon>Trifolium</taxon>
    </lineage>
</organism>
<reference evidence="1 2" key="1">
    <citation type="journal article" date="2018" name="Front. Plant Sci.">
        <title>Red Clover (Trifolium pratense) and Zigzag Clover (T. medium) - A Picture of Genomic Similarities and Differences.</title>
        <authorList>
            <person name="Dluhosova J."/>
            <person name="Istvanek J."/>
            <person name="Nedelnik J."/>
            <person name="Repkova J."/>
        </authorList>
    </citation>
    <scope>NUCLEOTIDE SEQUENCE [LARGE SCALE GENOMIC DNA]</scope>
    <source>
        <strain evidence="2">cv. 10/8</strain>
        <tissue evidence="1">Leaf</tissue>
    </source>
</reference>
<evidence type="ECO:0000313" key="1">
    <source>
        <dbReference type="EMBL" id="MCI54099.1"/>
    </source>
</evidence>